<accession>A0A2D3UWZ9</accession>
<gene>
    <name evidence="1" type="ORF">RCC_04680</name>
</gene>
<keyword evidence="2" id="KW-1185">Reference proteome</keyword>
<dbReference type="AlphaFoldDB" id="A0A2D3UWZ9"/>
<evidence type="ECO:0000313" key="2">
    <source>
        <dbReference type="Proteomes" id="UP000225277"/>
    </source>
</evidence>
<dbReference type="EMBL" id="FJUY01000006">
    <property type="protein sequence ID" value="CZT18835.1"/>
    <property type="molecule type" value="Genomic_DNA"/>
</dbReference>
<reference evidence="1 2" key="1">
    <citation type="submission" date="2016-03" db="EMBL/GenBank/DDBJ databases">
        <authorList>
            <person name="Ploux O."/>
        </authorList>
    </citation>
    <scope>NUCLEOTIDE SEQUENCE [LARGE SCALE GENOMIC DNA]</scope>
    <source>
        <strain evidence="1 2">URUG2</strain>
    </source>
</reference>
<organism evidence="1 2">
    <name type="scientific">Ramularia collo-cygni</name>
    <dbReference type="NCBI Taxonomy" id="112498"/>
    <lineage>
        <taxon>Eukaryota</taxon>
        <taxon>Fungi</taxon>
        <taxon>Dikarya</taxon>
        <taxon>Ascomycota</taxon>
        <taxon>Pezizomycotina</taxon>
        <taxon>Dothideomycetes</taxon>
        <taxon>Dothideomycetidae</taxon>
        <taxon>Mycosphaerellales</taxon>
        <taxon>Mycosphaerellaceae</taxon>
        <taxon>Ramularia</taxon>
    </lineage>
</organism>
<dbReference type="Proteomes" id="UP000225277">
    <property type="component" value="Unassembled WGS sequence"/>
</dbReference>
<sequence length="109" mass="11870">MNPEMAEDRATRTVIAELSAAYKEGDITGYAFWCALDCARSHLDNPQDLQLKHATDVIAGLVRTLVAFPESGRALEVYARGVLKVLHEKGNTRRINNARPAATSSSTAN</sequence>
<protein>
    <submittedName>
        <fullName evidence="1">Uncharacterized protein</fullName>
    </submittedName>
</protein>
<name>A0A2D3UWZ9_9PEZI</name>
<dbReference type="GeneID" id="35599851"/>
<dbReference type="RefSeq" id="XP_023625725.1">
    <property type="nucleotide sequence ID" value="XM_023769957.1"/>
</dbReference>
<proteinExistence type="predicted"/>
<evidence type="ECO:0000313" key="1">
    <source>
        <dbReference type="EMBL" id="CZT18835.1"/>
    </source>
</evidence>